<dbReference type="PANTHER" id="PTHR23501">
    <property type="entry name" value="MAJOR FACILITATOR SUPERFAMILY"/>
    <property type="match status" value="1"/>
</dbReference>
<comment type="subcellular location">
    <subcellularLocation>
        <location evidence="1">Cell membrane</location>
        <topology evidence="1">Multi-pass membrane protein</topology>
    </subcellularLocation>
</comment>
<evidence type="ECO:0000259" key="7">
    <source>
        <dbReference type="PROSITE" id="PS50850"/>
    </source>
</evidence>
<evidence type="ECO:0000256" key="6">
    <source>
        <dbReference type="SAM" id="Phobius"/>
    </source>
</evidence>
<feature type="transmembrane region" description="Helical" evidence="6">
    <location>
        <begin position="31"/>
        <end position="51"/>
    </location>
</feature>
<dbReference type="Gene3D" id="1.20.1250.20">
    <property type="entry name" value="MFS general substrate transporter like domains"/>
    <property type="match status" value="1"/>
</dbReference>
<feature type="domain" description="Major facilitator superfamily (MFS) profile" evidence="7">
    <location>
        <begin position="1"/>
        <end position="198"/>
    </location>
</feature>
<feature type="transmembrane region" description="Helical" evidence="6">
    <location>
        <begin position="63"/>
        <end position="86"/>
    </location>
</feature>
<accession>A0ABV5A9Y1</accession>
<evidence type="ECO:0000256" key="1">
    <source>
        <dbReference type="ARBA" id="ARBA00004651"/>
    </source>
</evidence>
<gene>
    <name evidence="8" type="ORF">KKP3000_002079</name>
</gene>
<evidence type="ECO:0000256" key="5">
    <source>
        <dbReference type="ARBA" id="ARBA00023136"/>
    </source>
</evidence>
<dbReference type="RefSeq" id="WP_275472769.1">
    <property type="nucleotide sequence ID" value="NZ_CP162940.1"/>
</dbReference>
<evidence type="ECO:0000313" key="9">
    <source>
        <dbReference type="Proteomes" id="UP001579974"/>
    </source>
</evidence>
<keyword evidence="3 6" id="KW-0812">Transmembrane</keyword>
<dbReference type="InterPro" id="IPR036259">
    <property type="entry name" value="MFS_trans_sf"/>
</dbReference>
<keyword evidence="2" id="KW-0813">Transport</keyword>
<dbReference type="Proteomes" id="UP001579974">
    <property type="component" value="Unassembled WGS sequence"/>
</dbReference>
<sequence length="206" mass="21248">MNAEGSGVRLLPLVAGLIVGAVPIDRLVHKIGAKITITIGFVVLAAGTCMASRIGVSSSSVSIVSWMVIIGIGSSMVMATSASAALMELSNERSGVGTALMQAMKNLGLPFGTAILGSVLNHACQSRVSVPALPEAVAQTVRQSVFSGVEAAHRIGMENLLQSVYMAFSHGMDVSFLIASGVSVAGILLALVCMPHRSKYRDGTNH</sequence>
<feature type="transmembrane region" description="Helical" evidence="6">
    <location>
        <begin position="174"/>
        <end position="194"/>
    </location>
</feature>
<protein>
    <recommendedName>
        <fullName evidence="7">Major facilitator superfamily (MFS) profile domain-containing protein</fullName>
    </recommendedName>
</protein>
<dbReference type="PROSITE" id="PS50850">
    <property type="entry name" value="MFS"/>
    <property type="match status" value="1"/>
</dbReference>
<dbReference type="InterPro" id="IPR011701">
    <property type="entry name" value="MFS"/>
</dbReference>
<proteinExistence type="predicted"/>
<evidence type="ECO:0000313" key="8">
    <source>
        <dbReference type="EMBL" id="MFB5189081.1"/>
    </source>
</evidence>
<reference evidence="8 9" key="1">
    <citation type="journal article" date="2024" name="Int. J. Mol. Sci.">
        <title>Exploration of Alicyclobacillus spp. Genome in Search of Antibiotic Resistance.</title>
        <authorList>
            <person name="Bucka-Kolendo J."/>
            <person name="Kiousi D.E."/>
            <person name="Dekowska A."/>
            <person name="Mikolajczuk-Szczyrba A."/>
            <person name="Karadedos D.M."/>
            <person name="Michael P."/>
            <person name="Galanis A."/>
            <person name="Sokolowska B."/>
        </authorList>
    </citation>
    <scope>NUCLEOTIDE SEQUENCE [LARGE SCALE GENOMIC DNA]</scope>
    <source>
        <strain evidence="8 9">KKP 3000</strain>
    </source>
</reference>
<evidence type="ECO:0000256" key="4">
    <source>
        <dbReference type="ARBA" id="ARBA00022989"/>
    </source>
</evidence>
<keyword evidence="5 6" id="KW-0472">Membrane</keyword>
<name>A0ABV5A9Y1_9BACL</name>
<dbReference type="Pfam" id="PF07690">
    <property type="entry name" value="MFS_1"/>
    <property type="match status" value="1"/>
</dbReference>
<evidence type="ECO:0000256" key="2">
    <source>
        <dbReference type="ARBA" id="ARBA00022448"/>
    </source>
</evidence>
<dbReference type="SUPFAM" id="SSF103473">
    <property type="entry name" value="MFS general substrate transporter"/>
    <property type="match status" value="1"/>
</dbReference>
<keyword evidence="4 6" id="KW-1133">Transmembrane helix</keyword>
<evidence type="ECO:0000256" key="3">
    <source>
        <dbReference type="ARBA" id="ARBA00022692"/>
    </source>
</evidence>
<comment type="caution">
    <text evidence="8">The sequence shown here is derived from an EMBL/GenBank/DDBJ whole genome shotgun (WGS) entry which is preliminary data.</text>
</comment>
<organism evidence="8 9">
    <name type="scientific">Alicyclobacillus fastidiosus</name>
    <dbReference type="NCBI Taxonomy" id="392011"/>
    <lineage>
        <taxon>Bacteria</taxon>
        <taxon>Bacillati</taxon>
        <taxon>Bacillota</taxon>
        <taxon>Bacilli</taxon>
        <taxon>Bacillales</taxon>
        <taxon>Alicyclobacillaceae</taxon>
        <taxon>Alicyclobacillus</taxon>
    </lineage>
</organism>
<keyword evidence="9" id="KW-1185">Reference proteome</keyword>
<dbReference type="PANTHER" id="PTHR23501:SF191">
    <property type="entry name" value="VACUOLAR BASIC AMINO ACID TRANSPORTER 4"/>
    <property type="match status" value="1"/>
</dbReference>
<dbReference type="EMBL" id="JBDXSU010000002">
    <property type="protein sequence ID" value="MFB5189081.1"/>
    <property type="molecule type" value="Genomic_DNA"/>
</dbReference>
<dbReference type="InterPro" id="IPR020846">
    <property type="entry name" value="MFS_dom"/>
</dbReference>